<name>A0ABT9ZLC6_9BACI</name>
<comment type="caution">
    <text evidence="2">The sequence shown here is derived from an EMBL/GenBank/DDBJ whole genome shotgun (WGS) entry which is preliminary data.</text>
</comment>
<evidence type="ECO:0000313" key="2">
    <source>
        <dbReference type="EMBL" id="MDQ0233096.1"/>
    </source>
</evidence>
<sequence length="42" mass="4755">MTRKNFLQNKNIIVFILIAIVISIVLLIHSLSPSTWAMVTQS</sequence>
<evidence type="ECO:0000313" key="3">
    <source>
        <dbReference type="Proteomes" id="UP001234495"/>
    </source>
</evidence>
<keyword evidence="3" id="KW-1185">Reference proteome</keyword>
<accession>A0ABT9ZLC6</accession>
<proteinExistence type="predicted"/>
<keyword evidence="1" id="KW-0472">Membrane</keyword>
<organism evidence="2 3">
    <name type="scientific">Metabacillus malikii</name>
    <dbReference type="NCBI Taxonomy" id="1504265"/>
    <lineage>
        <taxon>Bacteria</taxon>
        <taxon>Bacillati</taxon>
        <taxon>Bacillota</taxon>
        <taxon>Bacilli</taxon>
        <taxon>Bacillales</taxon>
        <taxon>Bacillaceae</taxon>
        <taxon>Metabacillus</taxon>
    </lineage>
</organism>
<gene>
    <name evidence="2" type="ORF">J2S19_004437</name>
</gene>
<evidence type="ECO:0000256" key="1">
    <source>
        <dbReference type="SAM" id="Phobius"/>
    </source>
</evidence>
<feature type="transmembrane region" description="Helical" evidence="1">
    <location>
        <begin position="12"/>
        <end position="32"/>
    </location>
</feature>
<dbReference type="Proteomes" id="UP001234495">
    <property type="component" value="Unassembled WGS sequence"/>
</dbReference>
<reference evidence="2 3" key="1">
    <citation type="submission" date="2023-07" db="EMBL/GenBank/DDBJ databases">
        <title>Genomic Encyclopedia of Type Strains, Phase IV (KMG-IV): sequencing the most valuable type-strain genomes for metagenomic binning, comparative biology and taxonomic classification.</title>
        <authorList>
            <person name="Goeker M."/>
        </authorList>
    </citation>
    <scope>NUCLEOTIDE SEQUENCE [LARGE SCALE GENOMIC DNA]</scope>
    <source>
        <strain evidence="2 3">DSM 29005</strain>
    </source>
</reference>
<keyword evidence="1" id="KW-1133">Transmembrane helix</keyword>
<dbReference type="EMBL" id="JAUSUD010000030">
    <property type="protein sequence ID" value="MDQ0233096.1"/>
    <property type="molecule type" value="Genomic_DNA"/>
</dbReference>
<protein>
    <submittedName>
        <fullName evidence="2">Cell shape-determining protein MreC</fullName>
    </submittedName>
</protein>
<keyword evidence="1" id="KW-0812">Transmembrane</keyword>